<evidence type="ECO:0000256" key="1">
    <source>
        <dbReference type="SAM" id="MobiDB-lite"/>
    </source>
</evidence>
<dbReference type="AlphaFoldDB" id="A0A218XH21"/>
<dbReference type="EMBL" id="PGOL01002139">
    <property type="protein sequence ID" value="PKI50219.1"/>
    <property type="molecule type" value="Genomic_DNA"/>
</dbReference>
<evidence type="ECO:0000313" key="4">
    <source>
        <dbReference type="Proteomes" id="UP000197138"/>
    </source>
</evidence>
<keyword evidence="5" id="KW-1185">Reference proteome</keyword>
<proteinExistence type="predicted"/>
<evidence type="ECO:0000313" key="5">
    <source>
        <dbReference type="Proteomes" id="UP000233551"/>
    </source>
</evidence>
<evidence type="ECO:0000313" key="2">
    <source>
        <dbReference type="EMBL" id="OWM84257.1"/>
    </source>
</evidence>
<sequence>MLSSSEVGERAQGRWLEGRGVGDSGLRSRVQGCVIEVTQVRSETLRLSRGQDRGRAEGKRPEGGRWRLDLLWSLEAALQ</sequence>
<name>A0A218XH21_PUNGR</name>
<dbReference type="Proteomes" id="UP000197138">
    <property type="component" value="Unassembled WGS sequence"/>
</dbReference>
<feature type="region of interest" description="Disordered" evidence="1">
    <location>
        <begin position="1"/>
        <end position="26"/>
    </location>
</feature>
<comment type="caution">
    <text evidence="2">The sequence shown here is derived from an EMBL/GenBank/DDBJ whole genome shotgun (WGS) entry which is preliminary data.</text>
</comment>
<protein>
    <submittedName>
        <fullName evidence="2">Uncharacterized protein</fullName>
    </submittedName>
</protein>
<reference evidence="3 5" key="3">
    <citation type="submission" date="2017-11" db="EMBL/GenBank/DDBJ databases">
        <title>De-novo sequencing of pomegranate (Punica granatum L.) genome.</title>
        <authorList>
            <person name="Akparov Z."/>
            <person name="Amiraslanov A."/>
            <person name="Hajiyeva S."/>
            <person name="Abbasov M."/>
            <person name="Kaur K."/>
            <person name="Hamwieh A."/>
            <person name="Solovyev V."/>
            <person name="Salamov A."/>
            <person name="Braich B."/>
            <person name="Kosarev P."/>
            <person name="Mahmoud A."/>
            <person name="Hajiyev E."/>
            <person name="Babayeva S."/>
            <person name="Izzatullayeva V."/>
            <person name="Mammadov A."/>
            <person name="Mammadov A."/>
            <person name="Sharifova S."/>
            <person name="Ojaghi J."/>
            <person name="Eynullazada K."/>
            <person name="Bayramov B."/>
            <person name="Abdulazimova A."/>
            <person name="Shahmuradov I."/>
        </authorList>
    </citation>
    <scope>NUCLEOTIDE SEQUENCE [LARGE SCALE GENOMIC DNA]</scope>
    <source>
        <strain evidence="3">AG2017</strain>
        <strain evidence="5">cv. AG2017</strain>
        <tissue evidence="3">Leaf</tissue>
    </source>
</reference>
<dbReference type="EMBL" id="MTKT01001770">
    <property type="protein sequence ID" value="OWM84257.1"/>
    <property type="molecule type" value="Genomic_DNA"/>
</dbReference>
<accession>A0A218XH21</accession>
<reference evidence="2" key="2">
    <citation type="submission" date="2017-06" db="EMBL/GenBank/DDBJ databases">
        <title>The pomegranate genome and the genomics of punicalagin biosynthesis.</title>
        <authorList>
            <person name="Xu C."/>
        </authorList>
    </citation>
    <scope>NUCLEOTIDE SEQUENCE [LARGE SCALE GENOMIC DNA]</scope>
    <source>
        <tissue evidence="2">Fresh leaf</tissue>
    </source>
</reference>
<dbReference type="Proteomes" id="UP000233551">
    <property type="component" value="Unassembled WGS sequence"/>
</dbReference>
<evidence type="ECO:0000313" key="3">
    <source>
        <dbReference type="EMBL" id="PKI50219.1"/>
    </source>
</evidence>
<reference evidence="4" key="1">
    <citation type="journal article" date="2017" name="Plant J.">
        <title>The pomegranate (Punica granatum L.) genome and the genomics of punicalagin biosynthesis.</title>
        <authorList>
            <person name="Qin G."/>
            <person name="Xu C."/>
            <person name="Ming R."/>
            <person name="Tang H."/>
            <person name="Guyot R."/>
            <person name="Kramer E.M."/>
            <person name="Hu Y."/>
            <person name="Yi X."/>
            <person name="Qi Y."/>
            <person name="Xu X."/>
            <person name="Gao Z."/>
            <person name="Pan H."/>
            <person name="Jian J."/>
            <person name="Tian Y."/>
            <person name="Yue Z."/>
            <person name="Xu Y."/>
        </authorList>
    </citation>
    <scope>NUCLEOTIDE SEQUENCE [LARGE SCALE GENOMIC DNA]</scope>
    <source>
        <strain evidence="4">cv. Dabenzi</strain>
    </source>
</reference>
<gene>
    <name evidence="2" type="ORF">CDL15_Pgr011642</name>
    <name evidence="3" type="ORF">CRG98_029402</name>
</gene>
<organism evidence="2 4">
    <name type="scientific">Punica granatum</name>
    <name type="common">Pomegranate</name>
    <dbReference type="NCBI Taxonomy" id="22663"/>
    <lineage>
        <taxon>Eukaryota</taxon>
        <taxon>Viridiplantae</taxon>
        <taxon>Streptophyta</taxon>
        <taxon>Embryophyta</taxon>
        <taxon>Tracheophyta</taxon>
        <taxon>Spermatophyta</taxon>
        <taxon>Magnoliopsida</taxon>
        <taxon>eudicotyledons</taxon>
        <taxon>Gunneridae</taxon>
        <taxon>Pentapetalae</taxon>
        <taxon>rosids</taxon>
        <taxon>malvids</taxon>
        <taxon>Myrtales</taxon>
        <taxon>Lythraceae</taxon>
        <taxon>Punica</taxon>
    </lineage>
</organism>